<dbReference type="GO" id="GO:0006631">
    <property type="term" value="P:fatty acid metabolic process"/>
    <property type="evidence" value="ECO:0007669"/>
    <property type="project" value="TreeGrafter"/>
</dbReference>
<dbReference type="InterPro" id="IPR042099">
    <property type="entry name" value="ANL_N_sf"/>
</dbReference>
<evidence type="ECO:0000313" key="6">
    <source>
        <dbReference type="Proteomes" id="UP000031637"/>
    </source>
</evidence>
<dbReference type="AlphaFoldDB" id="W0SH79"/>
<dbReference type="GO" id="GO:0031956">
    <property type="term" value="F:medium-chain fatty acid-CoA ligase activity"/>
    <property type="evidence" value="ECO:0007669"/>
    <property type="project" value="TreeGrafter"/>
</dbReference>
<organism evidence="5 6">
    <name type="scientific">Sulfuritalea hydrogenivorans sk43H</name>
    <dbReference type="NCBI Taxonomy" id="1223802"/>
    <lineage>
        <taxon>Bacteria</taxon>
        <taxon>Pseudomonadati</taxon>
        <taxon>Pseudomonadota</taxon>
        <taxon>Betaproteobacteria</taxon>
        <taxon>Nitrosomonadales</taxon>
        <taxon>Sterolibacteriaceae</taxon>
        <taxon>Sulfuritalea</taxon>
    </lineage>
</organism>
<dbReference type="InterPro" id="IPR025110">
    <property type="entry name" value="AMP-bd_C"/>
</dbReference>
<name>W0SH79_9PROT</name>
<dbReference type="STRING" id="1223802.SUTH_02336"/>
<dbReference type="RefSeq" id="WP_041099422.1">
    <property type="nucleotide sequence ID" value="NZ_AP012547.1"/>
</dbReference>
<comment type="similarity">
    <text evidence="1">Belongs to the ATP-dependent AMP-binding enzyme family.</text>
</comment>
<dbReference type="InterPro" id="IPR045851">
    <property type="entry name" value="AMP-bd_C_sf"/>
</dbReference>
<sequence>MTASSALPSGPAFVPRGDLPRRIHQIIEPWVSRQPDAPALLQSGTVMSFGQLDAAASEAARRLTQLGLRAGDRLLLVAENSIPVVVLALACSRLDAWLVPINARLSQREIDTFVDHSGARLVVFTSAVSPEAEAHAQRLGAAEVDWPGCGRFHLTSANIAVAPEPTIADGEQVAALIYTSGTSGAPKAVMLTHRNLLFIAENGRCMRRQTPADRVYAVLPLSHIYGLATMALSALHAGASLVLAPRFEPAAVAAALETGRVTILHGVPAMYAKLLEWGRRPGNRLCAPALRIAQGGGAPLDQSFKDDFEAAVGITLHNGYGMTEASPSIAQTRLDAPRRDCSVGPPIPGIGIRIVKDGADVAPGEVGELHVRGPGVMKGYYKAPELTREAVDAEGWLNTGDLARQEQEEGGDGALFIVGRSKELIIRSGFNVYPIEVEQAINSHPDVVHCAVVGRDVPGNEEVVAYVELVPGRSLAPQALAAWLHERLSPYKIPSHIELLEHLPATATGKILKNQLRQMAAGAGVGQR</sequence>
<protein>
    <submittedName>
        <fullName evidence="5">AMP-dependent synthetase and ligase</fullName>
    </submittedName>
</protein>
<dbReference type="Pfam" id="PF00501">
    <property type="entry name" value="AMP-binding"/>
    <property type="match status" value="1"/>
</dbReference>
<evidence type="ECO:0000259" key="3">
    <source>
        <dbReference type="Pfam" id="PF00501"/>
    </source>
</evidence>
<dbReference type="InterPro" id="IPR020845">
    <property type="entry name" value="AMP-binding_CS"/>
</dbReference>
<dbReference type="InterPro" id="IPR000873">
    <property type="entry name" value="AMP-dep_synth/lig_dom"/>
</dbReference>
<keyword evidence="2 5" id="KW-0436">Ligase</keyword>
<evidence type="ECO:0000256" key="1">
    <source>
        <dbReference type="ARBA" id="ARBA00006432"/>
    </source>
</evidence>
<dbReference type="PANTHER" id="PTHR43201">
    <property type="entry name" value="ACYL-COA SYNTHETASE"/>
    <property type="match status" value="1"/>
</dbReference>
<dbReference type="KEGG" id="shd:SUTH_02336"/>
<evidence type="ECO:0000259" key="4">
    <source>
        <dbReference type="Pfam" id="PF13193"/>
    </source>
</evidence>
<dbReference type="HOGENOM" id="CLU_000022_59_0_4"/>
<dbReference type="OrthoDB" id="9766486at2"/>
<dbReference type="SUPFAM" id="SSF56801">
    <property type="entry name" value="Acetyl-CoA synthetase-like"/>
    <property type="match status" value="1"/>
</dbReference>
<feature type="domain" description="AMP-binding enzyme C-terminal" evidence="4">
    <location>
        <begin position="436"/>
        <end position="510"/>
    </location>
</feature>
<dbReference type="EMBL" id="AP012547">
    <property type="protein sequence ID" value="BAO30125.1"/>
    <property type="molecule type" value="Genomic_DNA"/>
</dbReference>
<keyword evidence="6" id="KW-1185">Reference proteome</keyword>
<dbReference type="PROSITE" id="PS00455">
    <property type="entry name" value="AMP_BINDING"/>
    <property type="match status" value="1"/>
</dbReference>
<accession>W0SH79</accession>
<dbReference type="PANTHER" id="PTHR43201:SF5">
    <property type="entry name" value="MEDIUM-CHAIN ACYL-COA LIGASE ACSF2, MITOCHONDRIAL"/>
    <property type="match status" value="1"/>
</dbReference>
<feature type="domain" description="AMP-dependent synthetase/ligase" evidence="3">
    <location>
        <begin position="29"/>
        <end position="381"/>
    </location>
</feature>
<dbReference type="Proteomes" id="UP000031637">
    <property type="component" value="Chromosome"/>
</dbReference>
<gene>
    <name evidence="5" type="ORF">SUTH_02336</name>
</gene>
<proteinExistence type="inferred from homology"/>
<evidence type="ECO:0000256" key="2">
    <source>
        <dbReference type="ARBA" id="ARBA00022598"/>
    </source>
</evidence>
<reference evidence="5 6" key="1">
    <citation type="journal article" date="2014" name="Syst. Appl. Microbiol.">
        <title>Complete genomes of freshwater sulfur oxidizers Sulfuricella denitrificans skB26 and Sulfuritalea hydrogenivorans sk43H: genetic insights into the sulfur oxidation pathway of betaproteobacteria.</title>
        <authorList>
            <person name="Watanabe T."/>
            <person name="Kojima H."/>
            <person name="Fukui M."/>
        </authorList>
    </citation>
    <scope>NUCLEOTIDE SEQUENCE [LARGE SCALE GENOMIC DNA]</scope>
    <source>
        <strain evidence="5">DSM22779</strain>
    </source>
</reference>
<dbReference type="Gene3D" id="3.40.50.12780">
    <property type="entry name" value="N-terminal domain of ligase-like"/>
    <property type="match status" value="1"/>
</dbReference>
<evidence type="ECO:0000313" key="5">
    <source>
        <dbReference type="EMBL" id="BAO30125.1"/>
    </source>
</evidence>
<dbReference type="Gene3D" id="3.30.300.30">
    <property type="match status" value="1"/>
</dbReference>
<dbReference type="Pfam" id="PF13193">
    <property type="entry name" value="AMP-binding_C"/>
    <property type="match status" value="1"/>
</dbReference>